<dbReference type="Gene3D" id="2.70.98.20">
    <property type="entry name" value="Copper amine oxidase, catalytic domain"/>
    <property type="match status" value="1"/>
</dbReference>
<dbReference type="InterPro" id="IPR015798">
    <property type="entry name" value="Cu_amine_oxidase_C"/>
</dbReference>
<reference evidence="6" key="1">
    <citation type="submission" date="2018-08" db="EMBL/GenBank/DDBJ databases">
        <title>Draft genome sequence of azole-resistant Aspergillus thermomutatus (Neosartorya pseudofischeri) strain HMR AF 39, isolated from a human nasal aspirate.</title>
        <authorList>
            <person name="Parent-Michaud M."/>
            <person name="Dufresne P.J."/>
            <person name="Fournier E."/>
            <person name="Martineau C."/>
            <person name="Moreira S."/>
            <person name="Perkins V."/>
            <person name="De Repentigny L."/>
            <person name="Dufresne S.F."/>
        </authorList>
    </citation>
    <scope>NUCLEOTIDE SEQUENCE [LARGE SCALE GENOMIC DNA]</scope>
    <source>
        <strain evidence="6">HMR AF 39</strain>
    </source>
</reference>
<protein>
    <recommendedName>
        <fullName evidence="3">Amine oxidase</fullName>
        <ecNumber evidence="3">1.4.3.-</ecNumber>
    </recommendedName>
</protein>
<dbReference type="Proteomes" id="UP000215305">
    <property type="component" value="Unassembled WGS sequence"/>
</dbReference>
<dbReference type="InterPro" id="IPR000269">
    <property type="entry name" value="Cu_amine_oxidase"/>
</dbReference>
<dbReference type="RefSeq" id="XP_026616757.1">
    <property type="nucleotide sequence ID" value="XM_026760260.1"/>
</dbReference>
<feature type="region of interest" description="Disordered" evidence="4">
    <location>
        <begin position="153"/>
        <end position="180"/>
    </location>
</feature>
<comment type="caution">
    <text evidence="6">The sequence shown here is derived from an EMBL/GenBank/DDBJ whole genome shotgun (WGS) entry which is preliminary data.</text>
</comment>
<comment type="subunit">
    <text evidence="2">Homodimer.</text>
</comment>
<evidence type="ECO:0000256" key="2">
    <source>
        <dbReference type="ARBA" id="ARBA00011738"/>
    </source>
</evidence>
<evidence type="ECO:0000256" key="4">
    <source>
        <dbReference type="SAM" id="MobiDB-lite"/>
    </source>
</evidence>
<feature type="compositionally biased region" description="Polar residues" evidence="4">
    <location>
        <begin position="168"/>
        <end position="180"/>
    </location>
</feature>
<evidence type="ECO:0000256" key="3">
    <source>
        <dbReference type="RuleBase" id="RU000672"/>
    </source>
</evidence>
<keyword evidence="3" id="KW-0801">TPQ</keyword>
<dbReference type="Pfam" id="PF01179">
    <property type="entry name" value="Cu_amine_oxid"/>
    <property type="match status" value="1"/>
</dbReference>
<comment type="similarity">
    <text evidence="3">Belongs to the copper/topaquinone oxidase family.</text>
</comment>
<keyword evidence="3" id="KW-0479">Metal-binding</keyword>
<evidence type="ECO:0000256" key="1">
    <source>
        <dbReference type="ARBA" id="ARBA00001935"/>
    </source>
</evidence>
<organism evidence="6 7">
    <name type="scientific">Aspergillus thermomutatus</name>
    <name type="common">Neosartorya pseudofischeri</name>
    <dbReference type="NCBI Taxonomy" id="41047"/>
    <lineage>
        <taxon>Eukaryota</taxon>
        <taxon>Fungi</taxon>
        <taxon>Dikarya</taxon>
        <taxon>Ascomycota</taxon>
        <taxon>Pezizomycotina</taxon>
        <taxon>Eurotiomycetes</taxon>
        <taxon>Eurotiomycetidae</taxon>
        <taxon>Eurotiales</taxon>
        <taxon>Aspergillaceae</taxon>
        <taxon>Aspergillus</taxon>
        <taxon>Aspergillus subgen. Fumigati</taxon>
    </lineage>
</organism>
<dbReference type="GeneID" id="38128615"/>
<evidence type="ECO:0000259" key="5">
    <source>
        <dbReference type="Pfam" id="PF01179"/>
    </source>
</evidence>
<dbReference type="InterPro" id="IPR036460">
    <property type="entry name" value="Cu_amine_oxidase_C_sf"/>
</dbReference>
<accession>A0A397HH44</accession>
<dbReference type="PANTHER" id="PTHR10638">
    <property type="entry name" value="COPPER AMINE OXIDASE"/>
    <property type="match status" value="1"/>
</dbReference>
<dbReference type="GO" id="GO:0009308">
    <property type="term" value="P:amine metabolic process"/>
    <property type="evidence" value="ECO:0007669"/>
    <property type="project" value="UniProtKB-UniRule"/>
</dbReference>
<comment type="cofactor">
    <cofactor evidence="1">
        <name>Cu cation</name>
        <dbReference type="ChEBI" id="CHEBI:23378"/>
    </cofactor>
</comment>
<keyword evidence="7" id="KW-1185">Reference proteome</keyword>
<comment type="PTM">
    <text evidence="3">Topaquinone (TPQ) is generated by copper-dependent autoxidation of a specific tyrosyl residue.</text>
</comment>
<dbReference type="GO" id="GO:0005507">
    <property type="term" value="F:copper ion binding"/>
    <property type="evidence" value="ECO:0007669"/>
    <property type="project" value="InterPro"/>
</dbReference>
<dbReference type="EC" id="1.4.3.-" evidence="3"/>
<dbReference type="EMBL" id="NKHU02000037">
    <property type="protein sequence ID" value="RHZ62455.1"/>
    <property type="molecule type" value="Genomic_DNA"/>
</dbReference>
<gene>
    <name evidence="6" type="ORF">CDV56_106641</name>
</gene>
<name>A0A397HH44_ASPTH</name>
<dbReference type="AlphaFoldDB" id="A0A397HH44"/>
<feature type="domain" description="Copper amine oxidase catalytic" evidence="5">
    <location>
        <begin position="183"/>
        <end position="407"/>
    </location>
</feature>
<evidence type="ECO:0000313" key="6">
    <source>
        <dbReference type="EMBL" id="RHZ62455.1"/>
    </source>
</evidence>
<dbReference type="OrthoDB" id="5379943at2759"/>
<proteinExistence type="inferred from homology"/>
<dbReference type="SUPFAM" id="SSF49998">
    <property type="entry name" value="Amine oxidase catalytic domain"/>
    <property type="match status" value="1"/>
</dbReference>
<evidence type="ECO:0000313" key="7">
    <source>
        <dbReference type="Proteomes" id="UP000215305"/>
    </source>
</evidence>
<dbReference type="STRING" id="41047.A0A397HH44"/>
<dbReference type="PANTHER" id="PTHR10638:SF86">
    <property type="entry name" value="COPPER AMINE OXIDASE 1-RELATED"/>
    <property type="match status" value="1"/>
</dbReference>
<dbReference type="VEuPathDB" id="FungiDB:CDV56_106641"/>
<comment type="cofactor">
    <cofactor evidence="3">
        <name>Cu cation</name>
        <dbReference type="ChEBI" id="CHEBI:23378"/>
    </cofactor>
    <text evidence="3">Contains 1 topaquinone per subunit.</text>
</comment>
<keyword evidence="3" id="KW-0560">Oxidoreductase</keyword>
<keyword evidence="3" id="KW-0186">Copper</keyword>
<dbReference type="GO" id="GO:0008131">
    <property type="term" value="F:primary methylamine oxidase activity"/>
    <property type="evidence" value="ECO:0007669"/>
    <property type="project" value="InterPro"/>
</dbReference>
<dbReference type="GO" id="GO:0048038">
    <property type="term" value="F:quinone binding"/>
    <property type="evidence" value="ECO:0007669"/>
    <property type="project" value="InterPro"/>
</dbReference>
<sequence length="453" mass="49843">MEHLAVRTFAIYKLTIRSKYPILASMAENVYFYKIPYLQHSTARYDPQTTCPQSLVTATDFFDETFSQTDPGALNAAALATESLVLATDFFDNSFGLQDHGNLSRGCNAQPLMETTVPGLPFAQPARSGADPLSLVAATDFFDNSFGLQHLPDLNRDRSPYPSAENFPGNSPGRTGPSSNTDIGGYNHLFCLHSSETANPHGTEVARGVTAHNHQHIFSLRIDPEIDGMENEVREFDVVPLQYTDDSKTNPYGNGFFCQQRAVEGASLALLGRSWDIVNPTKVNPVCKKPVGYKILNSQYPGLLAQEGSVVRQRAAFATKPLWVVRFRDFRLYPAGNYVCQSTGEAHQDGNETLEGWLSDAGPADIVCYVQFGLTHIPQTKDFPIMPAEPVSVTLRAANFFQNSPALPFLSLPQNCDFSSRLAGLGQSACGSQAVEVRKGSHHHRRLHRKLTL</sequence>